<evidence type="ECO:0000256" key="1">
    <source>
        <dbReference type="ARBA" id="ARBA00012513"/>
    </source>
</evidence>
<dbReference type="InterPro" id="IPR008271">
    <property type="entry name" value="Ser/Thr_kinase_AS"/>
</dbReference>
<dbReference type="InterPro" id="IPR011009">
    <property type="entry name" value="Kinase-like_dom_sf"/>
</dbReference>
<dbReference type="EC" id="2.7.11.1" evidence="1"/>
<proteinExistence type="predicted"/>
<keyword evidence="5 11" id="KW-0418">Kinase</keyword>
<protein>
    <recommendedName>
        <fullName evidence="1">non-specific serine/threonine protein kinase</fullName>
        <ecNumber evidence="1">2.7.11.1</ecNumber>
    </recommendedName>
</protein>
<keyword evidence="3 11" id="KW-0808">Transferase</keyword>
<evidence type="ECO:0000256" key="6">
    <source>
        <dbReference type="ARBA" id="ARBA00022840"/>
    </source>
</evidence>
<comment type="caution">
    <text evidence="11">The sequence shown here is derived from an EMBL/GenBank/DDBJ whole genome shotgun (WGS) entry which is preliminary data.</text>
</comment>
<sequence length="513" mass="55100">MTLLVGRYRLLSELGQGGMGTVWQAMDELLRQEVAIKEVRLPPDLDEASRTELTERTLREARAAARLRSHPSIVTILDVVLDNGRPWIVMELVRGRSLDRAVRDDGPLPVRQVAWIGLRMLDALGAAHASGILHRDVKPANVMLTDDGRVLLTDFGIATVAGDAALTQTGLLTGSPGYIAPERLRGESDGPPADLWSLGVTLFTAVEGSAPFARANSAAIMAAVLMQEPAPPRLAGPLGPVLAAILEKNPVRRCPPDRAAEWLNAIAQGAPTTGPAVQGRPMAGPTLNRPALNREHSEQAASGHRHKRRRTPIVVGAAIAVALVATAGAVVLVQVLPDRSATIGSPVTSRATSSASSSSKAQVLFKRDIEACKLLTTAKVSVLFDRPMKRDAFVVTASCSWVNAADMTRLNIQVVRLNTVSLAHTSQQEAVKSLKSRKNHTPGSSLRKGPNVGDEAYTFANQETAFGAMMYYTEIHFRMTNVWVSITSQRRRPGATTTDQVAQLVAAAINKRR</sequence>
<dbReference type="SUPFAM" id="SSF56112">
    <property type="entry name" value="Protein kinase-like (PK-like)"/>
    <property type="match status" value="1"/>
</dbReference>
<evidence type="ECO:0000256" key="2">
    <source>
        <dbReference type="ARBA" id="ARBA00022527"/>
    </source>
</evidence>
<keyword evidence="4 7" id="KW-0547">Nucleotide-binding</keyword>
<keyword evidence="2" id="KW-0723">Serine/threonine-protein kinase</keyword>
<dbReference type="Proteomes" id="UP001596058">
    <property type="component" value="Unassembled WGS sequence"/>
</dbReference>
<dbReference type="InterPro" id="IPR017441">
    <property type="entry name" value="Protein_kinase_ATP_BS"/>
</dbReference>
<keyword evidence="9" id="KW-0472">Membrane</keyword>
<dbReference type="RefSeq" id="WP_379522230.1">
    <property type="nucleotide sequence ID" value="NZ_JBHSPA010000085.1"/>
</dbReference>
<dbReference type="EMBL" id="JBHSPA010000085">
    <property type="protein sequence ID" value="MFC5832795.1"/>
    <property type="molecule type" value="Genomic_DNA"/>
</dbReference>
<keyword evidence="6 7" id="KW-0067">ATP-binding</keyword>
<dbReference type="CDD" id="cd14014">
    <property type="entry name" value="STKc_PknB_like"/>
    <property type="match status" value="1"/>
</dbReference>
<reference evidence="12" key="1">
    <citation type="journal article" date="2019" name="Int. J. Syst. Evol. Microbiol.">
        <title>The Global Catalogue of Microorganisms (GCM) 10K type strain sequencing project: providing services to taxonomists for standard genome sequencing and annotation.</title>
        <authorList>
            <consortium name="The Broad Institute Genomics Platform"/>
            <consortium name="The Broad Institute Genome Sequencing Center for Infectious Disease"/>
            <person name="Wu L."/>
            <person name="Ma J."/>
        </authorList>
    </citation>
    <scope>NUCLEOTIDE SEQUENCE [LARGE SCALE GENOMIC DNA]</scope>
    <source>
        <strain evidence="12">CCUG 53903</strain>
    </source>
</reference>
<evidence type="ECO:0000256" key="5">
    <source>
        <dbReference type="ARBA" id="ARBA00022777"/>
    </source>
</evidence>
<evidence type="ECO:0000313" key="12">
    <source>
        <dbReference type="Proteomes" id="UP001596058"/>
    </source>
</evidence>
<feature type="binding site" evidence="7">
    <location>
        <position position="37"/>
    </location>
    <ligand>
        <name>ATP</name>
        <dbReference type="ChEBI" id="CHEBI:30616"/>
    </ligand>
</feature>
<evidence type="ECO:0000256" key="3">
    <source>
        <dbReference type="ARBA" id="ARBA00022679"/>
    </source>
</evidence>
<feature type="region of interest" description="Disordered" evidence="8">
    <location>
        <begin position="270"/>
        <end position="308"/>
    </location>
</feature>
<dbReference type="Gene3D" id="3.30.200.20">
    <property type="entry name" value="Phosphorylase Kinase, domain 1"/>
    <property type="match status" value="1"/>
</dbReference>
<dbReference type="Gene3D" id="1.10.510.10">
    <property type="entry name" value="Transferase(Phosphotransferase) domain 1"/>
    <property type="match status" value="1"/>
</dbReference>
<organism evidence="11 12">
    <name type="scientific">Nonomuraea insulae</name>
    <dbReference type="NCBI Taxonomy" id="1616787"/>
    <lineage>
        <taxon>Bacteria</taxon>
        <taxon>Bacillati</taxon>
        <taxon>Actinomycetota</taxon>
        <taxon>Actinomycetes</taxon>
        <taxon>Streptosporangiales</taxon>
        <taxon>Streptosporangiaceae</taxon>
        <taxon>Nonomuraea</taxon>
    </lineage>
</organism>
<keyword evidence="9" id="KW-0812">Transmembrane</keyword>
<evidence type="ECO:0000259" key="10">
    <source>
        <dbReference type="PROSITE" id="PS50011"/>
    </source>
</evidence>
<dbReference type="PROSITE" id="PS00108">
    <property type="entry name" value="PROTEIN_KINASE_ST"/>
    <property type="match status" value="1"/>
</dbReference>
<feature type="region of interest" description="Disordered" evidence="8">
    <location>
        <begin position="433"/>
        <end position="452"/>
    </location>
</feature>
<dbReference type="PROSITE" id="PS00107">
    <property type="entry name" value="PROTEIN_KINASE_ATP"/>
    <property type="match status" value="1"/>
</dbReference>
<dbReference type="PROSITE" id="PS50011">
    <property type="entry name" value="PROTEIN_KINASE_DOM"/>
    <property type="match status" value="1"/>
</dbReference>
<keyword evidence="9" id="KW-1133">Transmembrane helix</keyword>
<feature type="transmembrane region" description="Helical" evidence="9">
    <location>
        <begin position="313"/>
        <end position="336"/>
    </location>
</feature>
<name>A0ABW1D745_9ACTN</name>
<dbReference type="GO" id="GO:0004674">
    <property type="term" value="F:protein serine/threonine kinase activity"/>
    <property type="evidence" value="ECO:0007669"/>
    <property type="project" value="UniProtKB-EC"/>
</dbReference>
<feature type="domain" description="Protein kinase" evidence="10">
    <location>
        <begin position="8"/>
        <end position="263"/>
    </location>
</feature>
<evidence type="ECO:0000313" key="11">
    <source>
        <dbReference type="EMBL" id="MFC5832795.1"/>
    </source>
</evidence>
<dbReference type="SMART" id="SM00220">
    <property type="entry name" value="S_TKc"/>
    <property type="match status" value="1"/>
</dbReference>
<evidence type="ECO:0000256" key="8">
    <source>
        <dbReference type="SAM" id="MobiDB-lite"/>
    </source>
</evidence>
<keyword evidence="12" id="KW-1185">Reference proteome</keyword>
<gene>
    <name evidence="11" type="ORF">ACFPZ3_53870</name>
</gene>
<evidence type="ECO:0000256" key="7">
    <source>
        <dbReference type="PROSITE-ProRule" id="PRU10141"/>
    </source>
</evidence>
<dbReference type="Pfam" id="PF00069">
    <property type="entry name" value="Pkinase"/>
    <property type="match status" value="1"/>
</dbReference>
<dbReference type="PANTHER" id="PTHR43289">
    <property type="entry name" value="MITOGEN-ACTIVATED PROTEIN KINASE KINASE KINASE 20-RELATED"/>
    <property type="match status" value="1"/>
</dbReference>
<evidence type="ECO:0000256" key="9">
    <source>
        <dbReference type="SAM" id="Phobius"/>
    </source>
</evidence>
<accession>A0ABW1D745</accession>
<dbReference type="InterPro" id="IPR000719">
    <property type="entry name" value="Prot_kinase_dom"/>
</dbReference>
<evidence type="ECO:0000256" key="4">
    <source>
        <dbReference type="ARBA" id="ARBA00022741"/>
    </source>
</evidence>
<dbReference type="PANTHER" id="PTHR43289:SF6">
    <property type="entry name" value="SERINE_THREONINE-PROTEIN KINASE NEKL-3"/>
    <property type="match status" value="1"/>
</dbReference>